<reference evidence="1 2" key="1">
    <citation type="submission" date="2017-10" db="EMBL/GenBank/DDBJ databases">
        <title>The draft genome sequence of Lewinella nigricans NBRC 102662.</title>
        <authorList>
            <person name="Wang K."/>
        </authorList>
    </citation>
    <scope>NUCLEOTIDE SEQUENCE [LARGE SCALE GENOMIC DNA]</scope>
    <source>
        <strain evidence="1 2">NBRC 102662</strain>
    </source>
</reference>
<keyword evidence="2" id="KW-1185">Reference proteome</keyword>
<accession>A0A2D0NIG5</accession>
<dbReference type="AlphaFoldDB" id="A0A2D0NIG5"/>
<comment type="caution">
    <text evidence="1">The sequence shown here is derived from an EMBL/GenBank/DDBJ whole genome shotgun (WGS) entry which is preliminary data.</text>
</comment>
<dbReference type="EMBL" id="PDUD01000002">
    <property type="protein sequence ID" value="PHN08180.1"/>
    <property type="molecule type" value="Genomic_DNA"/>
</dbReference>
<evidence type="ECO:0000313" key="2">
    <source>
        <dbReference type="Proteomes" id="UP000223913"/>
    </source>
</evidence>
<protein>
    <submittedName>
        <fullName evidence="1">Uncharacterized protein</fullName>
    </submittedName>
</protein>
<dbReference type="OrthoDB" id="6400902at2"/>
<evidence type="ECO:0000313" key="1">
    <source>
        <dbReference type="EMBL" id="PHN08180.1"/>
    </source>
</evidence>
<dbReference type="RefSeq" id="WP_099148383.1">
    <property type="nucleotide sequence ID" value="NZ_PDUD01000002.1"/>
</dbReference>
<dbReference type="Proteomes" id="UP000223913">
    <property type="component" value="Unassembled WGS sequence"/>
</dbReference>
<proteinExistence type="predicted"/>
<name>A0A2D0NIG5_FLAN2</name>
<sequence>MVGITGTIWQSKSRPRPAEPAFQYLTNDSITLDIYETFDAAGLLNGYRTHVRTPVCEDRLCYDAELDFFWDLLGKFTHFETDPAKPLTKLDHVPFTAADYERLDRILRTESPAFIHLRRSELIVEPEQGDETIDGVTGATVQAVRQDMVAGAIYTCYTLWHIANGGITFRIQEHSRKQLEAPLIRKLLREGNAREHYFLLENMAPEYFAEFLEPVLDLADRYQAFFAARIGEQLPPELFGRPEVQTFFQQHFSRLDLSAQEVWIDRLAAVPRLDASTRLFLIEQLTAGNPPRNQQIIKLLIDRSEPEETEVFAALFTQLLDHGIRPAPGILGSLDAIAAGDRQLKKMLKRLKKL</sequence>
<gene>
    <name evidence="1" type="ORF">CRP01_02340</name>
</gene>
<organism evidence="1 2">
    <name type="scientific">Flavilitoribacter nigricans (strain ATCC 23147 / DSM 23189 / NBRC 102662 / NCIMB 1420 / SS-2)</name>
    <name type="common">Lewinella nigricans</name>
    <dbReference type="NCBI Taxonomy" id="1122177"/>
    <lineage>
        <taxon>Bacteria</taxon>
        <taxon>Pseudomonadati</taxon>
        <taxon>Bacteroidota</taxon>
        <taxon>Saprospiria</taxon>
        <taxon>Saprospirales</taxon>
        <taxon>Lewinellaceae</taxon>
        <taxon>Flavilitoribacter</taxon>
    </lineage>
</organism>